<feature type="compositionally biased region" description="Acidic residues" evidence="1">
    <location>
        <begin position="105"/>
        <end position="117"/>
    </location>
</feature>
<dbReference type="Proteomes" id="UP000301737">
    <property type="component" value="Unassembled WGS sequence"/>
</dbReference>
<organism evidence="2 3">
    <name type="scientific">Zygosaccharomyces mellis</name>
    <dbReference type="NCBI Taxonomy" id="42258"/>
    <lineage>
        <taxon>Eukaryota</taxon>
        <taxon>Fungi</taxon>
        <taxon>Dikarya</taxon>
        <taxon>Ascomycota</taxon>
        <taxon>Saccharomycotina</taxon>
        <taxon>Saccharomycetes</taxon>
        <taxon>Saccharomycetales</taxon>
        <taxon>Saccharomycetaceae</taxon>
        <taxon>Zygosaccharomyces</taxon>
    </lineage>
</organism>
<sequence length="706" mass="81671">MSSRALRKLQNDQELLDSLLGSSNTRDEKPKKSDPVPKAQTTNIFALMNDDNGEDGSDHEIERDQEFPKIQEEENPKVHLSTKSQKKAKKKNKKSSKGNKKPEEYLEQSNDDDNENDNDELEAIIQQYKKHDALRYGVQDFDHGDEEQDDITLESFTHICNFYDLKNDNGFIQFPPSCLKCCTGFFINDFRKLDPHFEFKLLFDDISAESLEDIESMSSTHISPQQLKQVQRLKRLVRNWGGKDHRSVPTGPGGAAHRLQFTKIQEDWLPTPRGELSMQSLGKDEICEWQLWQRPTDWKDVVEEDIINWRKNVSFYKFEPLNPDIGKKAMTEFYLSVILHPDHESLIHLISSKFPYHVPALLQVALITIRQGDRSNSNGLIQRALFVFDRALRAGIKFDSISCQLPYTYFFNRQFFLAIFRYILLLAQRGAVATACEWCKALWSLSPLEDPLGCRYFIDHYLLLNKEYHYLIELSKSPLMTCYKQWYTLGLALGTVISYLRLEDPQSAHEELLRAFKYHAHSLASLFVEKLKGDPSLTYGLENHADSTQVLETKAYSTRFGISWQKPEDLSFLNSQLTDLFKNFHEKKIKIASAISQEDITANPFFFEGIPVNLLRFSVLSEESPIMASIPTSVWSNHDVYEFDILPPTPTTKESRDFVEDVRTFINDQELVRSQMDMNQDEALLSQIRQLSLEQFLEENPNVAPE</sequence>
<accession>A0A4C2E617</accession>
<reference evidence="2 3" key="1">
    <citation type="submission" date="2019-01" db="EMBL/GenBank/DDBJ databases">
        <title>Draft Genome Sequencing of Zygosaccharomyces mellis Ca-7.</title>
        <authorList>
            <person name="Shiwa Y."/>
            <person name="Kanesaki Y."/>
            <person name="Ishige T."/>
            <person name="Mura K."/>
            <person name="Hori T."/>
            <person name="Tamura T."/>
        </authorList>
    </citation>
    <scope>NUCLEOTIDE SEQUENCE [LARGE SCALE GENOMIC DNA]</scope>
    <source>
        <strain evidence="2 3">Ca-7</strain>
    </source>
</reference>
<evidence type="ECO:0000313" key="3">
    <source>
        <dbReference type="Proteomes" id="UP000301737"/>
    </source>
</evidence>
<dbReference type="InterPro" id="IPR006994">
    <property type="entry name" value="TCF25/Rqc1"/>
</dbReference>
<dbReference type="GO" id="GO:1990112">
    <property type="term" value="C:RQC complex"/>
    <property type="evidence" value="ECO:0007669"/>
    <property type="project" value="TreeGrafter"/>
</dbReference>
<dbReference type="PANTHER" id="PTHR22684">
    <property type="entry name" value="NULP1-RELATED"/>
    <property type="match status" value="1"/>
</dbReference>
<evidence type="ECO:0000313" key="2">
    <source>
        <dbReference type="EMBL" id="GCE97802.1"/>
    </source>
</evidence>
<dbReference type="GO" id="GO:1990116">
    <property type="term" value="P:ribosome-associated ubiquitin-dependent protein catabolic process"/>
    <property type="evidence" value="ECO:0007669"/>
    <property type="project" value="TreeGrafter"/>
</dbReference>
<feature type="compositionally biased region" description="Basic and acidic residues" evidence="1">
    <location>
        <begin position="25"/>
        <end position="35"/>
    </location>
</feature>
<comment type="caution">
    <text evidence="2">The sequence shown here is derived from an EMBL/GenBank/DDBJ whole genome shotgun (WGS) entry which is preliminary data.</text>
</comment>
<dbReference type="EMBL" id="BIMX01000003">
    <property type="protein sequence ID" value="GCE97802.1"/>
    <property type="molecule type" value="Genomic_DNA"/>
</dbReference>
<keyword evidence="3" id="KW-1185">Reference proteome</keyword>
<protein>
    <recommendedName>
        <fullName evidence="4">Ribosome quality control complex subunit 1</fullName>
    </recommendedName>
</protein>
<dbReference type="PANTHER" id="PTHR22684:SF0">
    <property type="entry name" value="RIBOSOME QUALITY CONTROL COMPLEX SUBUNIT TCF25"/>
    <property type="match status" value="1"/>
</dbReference>
<feature type="region of interest" description="Disordered" evidence="1">
    <location>
        <begin position="1"/>
        <end position="117"/>
    </location>
</feature>
<dbReference type="AlphaFoldDB" id="A0A4C2E617"/>
<evidence type="ECO:0008006" key="4">
    <source>
        <dbReference type="Google" id="ProtNLM"/>
    </source>
</evidence>
<dbReference type="OrthoDB" id="205993at2759"/>
<proteinExistence type="predicted"/>
<dbReference type="Pfam" id="PF04910">
    <property type="entry name" value="Tcf25"/>
    <property type="match status" value="1"/>
</dbReference>
<gene>
    <name evidence="2" type="ORF">ZYGM_001545</name>
</gene>
<evidence type="ECO:0000256" key="1">
    <source>
        <dbReference type="SAM" id="MobiDB-lite"/>
    </source>
</evidence>
<feature type="compositionally biased region" description="Basic residues" evidence="1">
    <location>
        <begin position="84"/>
        <end position="99"/>
    </location>
</feature>
<feature type="compositionally biased region" description="Basic and acidic residues" evidence="1">
    <location>
        <begin position="56"/>
        <end position="77"/>
    </location>
</feature>
<name>A0A4C2E617_9SACH</name>
<dbReference type="GO" id="GO:0072344">
    <property type="term" value="P:rescue of stalled ribosome"/>
    <property type="evidence" value="ECO:0007669"/>
    <property type="project" value="TreeGrafter"/>
</dbReference>